<dbReference type="Proteomes" id="UP000664658">
    <property type="component" value="Unassembled WGS sequence"/>
</dbReference>
<dbReference type="InterPro" id="IPR050706">
    <property type="entry name" value="Cyclic-di-GMP_PDE-like"/>
</dbReference>
<keyword evidence="4 11" id="KW-0762">Sugar transport</keyword>
<feature type="transmembrane region" description="Helical" evidence="8">
    <location>
        <begin position="168"/>
        <end position="195"/>
    </location>
</feature>
<keyword evidence="5 8" id="KW-0812">Transmembrane</keyword>
<dbReference type="InterPro" id="IPR035919">
    <property type="entry name" value="EAL_sf"/>
</dbReference>
<evidence type="ECO:0000256" key="6">
    <source>
        <dbReference type="ARBA" id="ARBA00022989"/>
    </source>
</evidence>
<name>A0A8I1W6V1_PLESH</name>
<dbReference type="PANTHER" id="PTHR33121:SF70">
    <property type="entry name" value="SIGNALING PROTEIN YKOW"/>
    <property type="match status" value="1"/>
</dbReference>
<feature type="transmembrane region" description="Helical" evidence="8">
    <location>
        <begin position="371"/>
        <end position="392"/>
    </location>
</feature>
<evidence type="ECO:0000259" key="10">
    <source>
        <dbReference type="PROSITE" id="PS51105"/>
    </source>
</evidence>
<evidence type="ECO:0000256" key="3">
    <source>
        <dbReference type="ARBA" id="ARBA00022475"/>
    </source>
</evidence>
<dbReference type="PROSITE" id="PS51105">
    <property type="entry name" value="PTS_EIIC_TYPE_3"/>
    <property type="match status" value="1"/>
</dbReference>
<evidence type="ECO:0000313" key="12">
    <source>
        <dbReference type="Proteomes" id="UP000664658"/>
    </source>
</evidence>
<sequence>MRCFLSLLSRWRSLPFSPLRTGYSTYLYDISAIALLLLPLTLANALTVLSGQALSYAHWPAAAAQLFHLSDILINLYPLALCVVISYYLSHKTSFNSAAFILYALTLLYVVSGVNGLFAGTLHLPNNPLLAMLSAVITLLFCRCFRFRELQPQSADFALLLLRQVGQFLLFCLLALWMAALTRAGIALFTGLLSHYRPDPLTLSGGLMYQFILGALGSVGINGHNFLLSVKQMLFAVTQENLAAWQAGQAPLHTISQGFYDAFLSMGGSGNSISLLLCILLFSRDRKHLMLAFAALPMVLFNINEVLLFGLPIIFNPLLIIPFIGVPLVSFVLAYLAISYGWVSPVVTIVDWMTPPLLSGYLAMGEQVSGALLQLLLIVVGTALYRPFYLAFAGQGQRMGSGVASGVERVTFSALLAEMRASAQASLQRANAQRRVTRILRSGALLMHYQRQHAVQGEAGHCFEALLRYRDANGLLHGPAFVADFQLLDAMPELDRRVVDLVLADLQRLPAVPNVRVSVNISARTISQAEFVPYLAGRLAHFGIAPTRLEIEITEEAALDNRSQLLDTMQALQAMGCQVAMDDFGAGFASFPHLMKYPFDKVKLDRSLLLDCTAPKGRELYRLLVQIGQLAHCQVVAEGVETEQELAFVSECGVDRVQGFLIARPQPLEAVSAFLRAVERDLP</sequence>
<dbReference type="Pfam" id="PF02378">
    <property type="entry name" value="PTS_EIIC"/>
    <property type="match status" value="1"/>
</dbReference>
<feature type="domain" description="EAL" evidence="9">
    <location>
        <begin position="429"/>
        <end position="679"/>
    </location>
</feature>
<evidence type="ECO:0000256" key="8">
    <source>
        <dbReference type="SAM" id="Phobius"/>
    </source>
</evidence>
<keyword evidence="6 8" id="KW-1133">Transmembrane helix</keyword>
<dbReference type="AlphaFoldDB" id="A0A8I1W6V1"/>
<protein>
    <submittedName>
        <fullName evidence="11">PTS sugar transporter subunit IIC/EAL domain-containing protein</fullName>
    </submittedName>
</protein>
<comment type="subcellular location">
    <subcellularLocation>
        <location evidence="1">Cell membrane</location>
        <topology evidence="1">Multi-pass membrane protein</topology>
    </subcellularLocation>
</comment>
<feature type="domain" description="PTS EIIC type-3" evidence="10">
    <location>
        <begin position="8"/>
        <end position="388"/>
    </location>
</feature>
<reference evidence="11" key="1">
    <citation type="submission" date="2021-03" db="EMBL/GenBank/DDBJ databases">
        <title>Plesiomonas shigelloides zfcc0051, isolated from zebrafish feces.</title>
        <authorList>
            <person name="Vanderhoek Z."/>
            <person name="Gaulke C."/>
        </authorList>
    </citation>
    <scope>NUCLEOTIDE SEQUENCE</scope>
    <source>
        <strain evidence="11">Zfcc0051</strain>
    </source>
</reference>
<dbReference type="InterPro" id="IPR004501">
    <property type="entry name" value="PTS_EIIC_3"/>
</dbReference>
<keyword evidence="7 8" id="KW-0472">Membrane</keyword>
<keyword evidence="2" id="KW-0813">Transport</keyword>
<dbReference type="EMBL" id="JAFNAA010000003">
    <property type="protein sequence ID" value="MBO1107482.1"/>
    <property type="molecule type" value="Genomic_DNA"/>
</dbReference>
<evidence type="ECO:0000256" key="5">
    <source>
        <dbReference type="ARBA" id="ARBA00022692"/>
    </source>
</evidence>
<feature type="transmembrane region" description="Helical" evidence="8">
    <location>
        <begin position="129"/>
        <end position="147"/>
    </location>
</feature>
<dbReference type="GO" id="GO:0008982">
    <property type="term" value="F:protein-N(PI)-phosphohistidine-sugar phosphotransferase activity"/>
    <property type="evidence" value="ECO:0007669"/>
    <property type="project" value="InterPro"/>
</dbReference>
<feature type="transmembrane region" description="Helical" evidence="8">
    <location>
        <begin position="262"/>
        <end position="283"/>
    </location>
</feature>
<feature type="transmembrane region" description="Helical" evidence="8">
    <location>
        <begin position="318"/>
        <end position="343"/>
    </location>
</feature>
<dbReference type="GO" id="GO:0071111">
    <property type="term" value="F:cyclic-guanylate-specific phosphodiesterase activity"/>
    <property type="evidence" value="ECO:0007669"/>
    <property type="project" value="InterPro"/>
</dbReference>
<proteinExistence type="predicted"/>
<feature type="transmembrane region" description="Helical" evidence="8">
    <location>
        <begin position="207"/>
        <end position="228"/>
    </location>
</feature>
<dbReference type="SUPFAM" id="SSF141868">
    <property type="entry name" value="EAL domain-like"/>
    <property type="match status" value="1"/>
</dbReference>
<feature type="transmembrane region" description="Helical" evidence="8">
    <location>
        <begin position="289"/>
        <end position="311"/>
    </location>
</feature>
<dbReference type="Pfam" id="PF00563">
    <property type="entry name" value="EAL"/>
    <property type="match status" value="1"/>
</dbReference>
<evidence type="ECO:0000256" key="1">
    <source>
        <dbReference type="ARBA" id="ARBA00004651"/>
    </source>
</evidence>
<gene>
    <name evidence="11" type="ORF">J2R62_04450</name>
</gene>
<comment type="caution">
    <text evidence="11">The sequence shown here is derived from an EMBL/GenBank/DDBJ whole genome shotgun (WGS) entry which is preliminary data.</text>
</comment>
<evidence type="ECO:0000256" key="7">
    <source>
        <dbReference type="ARBA" id="ARBA00023136"/>
    </source>
</evidence>
<accession>A0A8I1W6V1</accession>
<dbReference type="PROSITE" id="PS50883">
    <property type="entry name" value="EAL"/>
    <property type="match status" value="1"/>
</dbReference>
<evidence type="ECO:0000256" key="2">
    <source>
        <dbReference type="ARBA" id="ARBA00022448"/>
    </source>
</evidence>
<feature type="transmembrane region" description="Helical" evidence="8">
    <location>
        <begin position="26"/>
        <end position="46"/>
    </location>
</feature>
<organism evidence="11 12">
    <name type="scientific">Plesiomonas shigelloides</name>
    <name type="common">Aeromonas shigelloides</name>
    <dbReference type="NCBI Taxonomy" id="703"/>
    <lineage>
        <taxon>Bacteria</taxon>
        <taxon>Pseudomonadati</taxon>
        <taxon>Pseudomonadota</taxon>
        <taxon>Gammaproteobacteria</taxon>
        <taxon>Enterobacterales</taxon>
        <taxon>Enterobacteriaceae</taxon>
        <taxon>Plesiomonas</taxon>
    </lineage>
</organism>
<dbReference type="InterPro" id="IPR001633">
    <property type="entry name" value="EAL_dom"/>
</dbReference>
<dbReference type="Gene3D" id="3.20.20.450">
    <property type="entry name" value="EAL domain"/>
    <property type="match status" value="1"/>
</dbReference>
<dbReference type="PANTHER" id="PTHR33121">
    <property type="entry name" value="CYCLIC DI-GMP PHOSPHODIESTERASE PDEF"/>
    <property type="match status" value="1"/>
</dbReference>
<evidence type="ECO:0000256" key="4">
    <source>
        <dbReference type="ARBA" id="ARBA00022597"/>
    </source>
</evidence>
<keyword evidence="3" id="KW-1003">Cell membrane</keyword>
<dbReference type="GO" id="GO:0005886">
    <property type="term" value="C:plasma membrane"/>
    <property type="evidence" value="ECO:0007669"/>
    <property type="project" value="UniProtKB-SubCell"/>
</dbReference>
<dbReference type="GO" id="GO:0009401">
    <property type="term" value="P:phosphoenolpyruvate-dependent sugar phosphotransferase system"/>
    <property type="evidence" value="ECO:0007669"/>
    <property type="project" value="InterPro"/>
</dbReference>
<evidence type="ECO:0000259" key="9">
    <source>
        <dbReference type="PROSITE" id="PS50883"/>
    </source>
</evidence>
<dbReference type="SMART" id="SM00052">
    <property type="entry name" value="EAL"/>
    <property type="match status" value="1"/>
</dbReference>
<dbReference type="InterPro" id="IPR003352">
    <property type="entry name" value="PTS_EIIC"/>
</dbReference>
<evidence type="ECO:0000313" key="11">
    <source>
        <dbReference type="EMBL" id="MBO1107482.1"/>
    </source>
</evidence>
<feature type="transmembrane region" description="Helical" evidence="8">
    <location>
        <begin position="101"/>
        <end position="123"/>
    </location>
</feature>
<dbReference type="CDD" id="cd01948">
    <property type="entry name" value="EAL"/>
    <property type="match status" value="1"/>
</dbReference>
<dbReference type="RefSeq" id="WP_207541703.1">
    <property type="nucleotide sequence ID" value="NZ_JAFNAA010000003.1"/>
</dbReference>
<feature type="transmembrane region" description="Helical" evidence="8">
    <location>
        <begin position="66"/>
        <end position="89"/>
    </location>
</feature>